<dbReference type="EnsemblMetazoa" id="HelroT170793">
    <property type="protein sequence ID" value="HelroP170793"/>
    <property type="gene ID" value="HelroG170793"/>
</dbReference>
<dbReference type="RefSeq" id="XP_009014873.1">
    <property type="nucleotide sequence ID" value="XM_009016625.1"/>
</dbReference>
<evidence type="ECO:0000313" key="4">
    <source>
        <dbReference type="Proteomes" id="UP000015101"/>
    </source>
</evidence>
<gene>
    <name evidence="3" type="primary">20203355</name>
    <name evidence="2" type="ORF">HELRODRAFT_170793</name>
</gene>
<proteinExistence type="predicted"/>
<evidence type="ECO:0000313" key="3">
    <source>
        <dbReference type="EnsemblMetazoa" id="HelroP170793"/>
    </source>
</evidence>
<reference evidence="2 4" key="2">
    <citation type="journal article" date="2013" name="Nature">
        <title>Insights into bilaterian evolution from three spiralian genomes.</title>
        <authorList>
            <person name="Simakov O."/>
            <person name="Marletaz F."/>
            <person name="Cho S.J."/>
            <person name="Edsinger-Gonzales E."/>
            <person name="Havlak P."/>
            <person name="Hellsten U."/>
            <person name="Kuo D.H."/>
            <person name="Larsson T."/>
            <person name="Lv J."/>
            <person name="Arendt D."/>
            <person name="Savage R."/>
            <person name="Osoegawa K."/>
            <person name="de Jong P."/>
            <person name="Grimwood J."/>
            <person name="Chapman J.A."/>
            <person name="Shapiro H."/>
            <person name="Aerts A."/>
            <person name="Otillar R.P."/>
            <person name="Terry A.Y."/>
            <person name="Boore J.L."/>
            <person name="Grigoriev I.V."/>
            <person name="Lindberg D.R."/>
            <person name="Seaver E.C."/>
            <person name="Weisblat D.A."/>
            <person name="Putnam N.H."/>
            <person name="Rokhsar D.S."/>
        </authorList>
    </citation>
    <scope>NUCLEOTIDE SEQUENCE</scope>
</reference>
<evidence type="ECO:0000313" key="2">
    <source>
        <dbReference type="EMBL" id="ESO06777.1"/>
    </source>
</evidence>
<evidence type="ECO:0000256" key="1">
    <source>
        <dbReference type="SAM" id="MobiDB-lite"/>
    </source>
</evidence>
<dbReference type="EMBL" id="KB096275">
    <property type="protein sequence ID" value="ESO06777.1"/>
    <property type="molecule type" value="Genomic_DNA"/>
</dbReference>
<protein>
    <submittedName>
        <fullName evidence="2 3">Uncharacterized protein</fullName>
    </submittedName>
</protein>
<feature type="compositionally biased region" description="Polar residues" evidence="1">
    <location>
        <begin position="42"/>
        <end position="54"/>
    </location>
</feature>
<name>T1F3F6_HELRO</name>
<dbReference type="HOGENOM" id="CLU_1724287_0_0_1"/>
<accession>T1F3F6</accession>
<dbReference type="InParanoid" id="T1F3F6"/>
<dbReference type="GeneID" id="20203355"/>
<organism evidence="3 4">
    <name type="scientific">Helobdella robusta</name>
    <name type="common">Californian leech</name>
    <dbReference type="NCBI Taxonomy" id="6412"/>
    <lineage>
        <taxon>Eukaryota</taxon>
        <taxon>Metazoa</taxon>
        <taxon>Spiralia</taxon>
        <taxon>Lophotrochozoa</taxon>
        <taxon>Annelida</taxon>
        <taxon>Clitellata</taxon>
        <taxon>Hirudinea</taxon>
        <taxon>Rhynchobdellida</taxon>
        <taxon>Glossiphoniidae</taxon>
        <taxon>Helobdella</taxon>
    </lineage>
</organism>
<feature type="region of interest" description="Disordered" evidence="1">
    <location>
        <begin position="42"/>
        <end position="63"/>
    </location>
</feature>
<dbReference type="Proteomes" id="UP000015101">
    <property type="component" value="Unassembled WGS sequence"/>
</dbReference>
<dbReference type="KEGG" id="hro:HELRODRAFT_170793"/>
<dbReference type="AlphaFoldDB" id="T1F3F6"/>
<reference evidence="4" key="1">
    <citation type="submission" date="2012-12" db="EMBL/GenBank/DDBJ databases">
        <authorList>
            <person name="Hellsten U."/>
            <person name="Grimwood J."/>
            <person name="Chapman J.A."/>
            <person name="Shapiro H."/>
            <person name="Aerts A."/>
            <person name="Otillar R.P."/>
            <person name="Terry A.Y."/>
            <person name="Boore J.L."/>
            <person name="Simakov O."/>
            <person name="Marletaz F."/>
            <person name="Cho S.-J."/>
            <person name="Edsinger-Gonzales E."/>
            <person name="Havlak P."/>
            <person name="Kuo D.-H."/>
            <person name="Larsson T."/>
            <person name="Lv J."/>
            <person name="Arendt D."/>
            <person name="Savage R."/>
            <person name="Osoegawa K."/>
            <person name="de Jong P."/>
            <person name="Lindberg D.R."/>
            <person name="Seaver E.C."/>
            <person name="Weisblat D.A."/>
            <person name="Putnam N.H."/>
            <person name="Grigoriev I.V."/>
            <person name="Rokhsar D.S."/>
        </authorList>
    </citation>
    <scope>NUCLEOTIDE SEQUENCE</scope>
</reference>
<reference evidence="3" key="3">
    <citation type="submission" date="2015-06" db="UniProtKB">
        <authorList>
            <consortium name="EnsemblMetazoa"/>
        </authorList>
    </citation>
    <scope>IDENTIFICATION</scope>
</reference>
<sequence length="152" mass="17401">MSVGNNNKLALIGPYSPPFVVASLKYGTPYFIVRNPLVKSDPLQNPQNSPTLKASQHRQPQQDQQQRLKVQRYLQTQQVYESHSKAYNLISTRPNTRGLSLFLIDLLNHFRWFHVALLYVADTGSHLQSYIKSDVMKFDGSNDLSFLLILQP</sequence>
<dbReference type="CTD" id="20203355"/>
<dbReference type="EMBL" id="AMQM01003683">
    <property type="status" value="NOT_ANNOTATED_CDS"/>
    <property type="molecule type" value="Genomic_DNA"/>
</dbReference>
<keyword evidence="4" id="KW-1185">Reference proteome</keyword>